<reference evidence="2 3" key="1">
    <citation type="submission" date="2020-09" db="EMBL/GenBank/DDBJ databases">
        <title>De no assembly of potato wild relative species, Solanum commersonii.</title>
        <authorList>
            <person name="Cho K."/>
        </authorList>
    </citation>
    <scope>NUCLEOTIDE SEQUENCE [LARGE SCALE GENOMIC DNA]</scope>
    <source>
        <strain evidence="2">LZ3.2</strain>
        <tissue evidence="2">Leaf</tissue>
    </source>
</reference>
<organism evidence="2 3">
    <name type="scientific">Solanum commersonii</name>
    <name type="common">Commerson's wild potato</name>
    <name type="synonym">Commerson's nightshade</name>
    <dbReference type="NCBI Taxonomy" id="4109"/>
    <lineage>
        <taxon>Eukaryota</taxon>
        <taxon>Viridiplantae</taxon>
        <taxon>Streptophyta</taxon>
        <taxon>Embryophyta</taxon>
        <taxon>Tracheophyta</taxon>
        <taxon>Spermatophyta</taxon>
        <taxon>Magnoliopsida</taxon>
        <taxon>eudicotyledons</taxon>
        <taxon>Gunneridae</taxon>
        <taxon>Pentapetalae</taxon>
        <taxon>asterids</taxon>
        <taxon>lamiids</taxon>
        <taxon>Solanales</taxon>
        <taxon>Solanaceae</taxon>
        <taxon>Solanoideae</taxon>
        <taxon>Solaneae</taxon>
        <taxon>Solanum</taxon>
    </lineage>
</organism>
<comment type="caution">
    <text evidence="2">The sequence shown here is derived from an EMBL/GenBank/DDBJ whole genome shotgun (WGS) entry which is preliminary data.</text>
</comment>
<gene>
    <name evidence="2" type="ORF">H5410_057828</name>
</gene>
<evidence type="ECO:0000313" key="3">
    <source>
        <dbReference type="Proteomes" id="UP000824120"/>
    </source>
</evidence>
<dbReference type="AlphaFoldDB" id="A0A9J5WRY1"/>
<keyword evidence="3" id="KW-1185">Reference proteome</keyword>
<dbReference type="Proteomes" id="UP000824120">
    <property type="component" value="Chromosome 11"/>
</dbReference>
<feature type="region of interest" description="Disordered" evidence="1">
    <location>
        <begin position="151"/>
        <end position="182"/>
    </location>
</feature>
<sequence length="182" mass="20135">MSESIHEPVKPGGKMEVTVVEGGDSRESDKGPLVQMEDAIVINVGVNDEVNLEIVRIEENNAELAHQQMPSEQLENSMGSVVLTRKDEEQKNQDMKVVCFKSQPVQTLHEMVSHQGVVEDQEMVNSNAIENSEEKEVLQIDYKAFQEAGISHSSSVTLRGKSKGEVLPTRSNSRRGTMNGCK</sequence>
<name>A0A9J5WRY1_SOLCO</name>
<evidence type="ECO:0000256" key="1">
    <source>
        <dbReference type="SAM" id="MobiDB-lite"/>
    </source>
</evidence>
<proteinExistence type="predicted"/>
<dbReference type="EMBL" id="JACXVP010000011">
    <property type="protein sequence ID" value="KAG5577694.1"/>
    <property type="molecule type" value="Genomic_DNA"/>
</dbReference>
<protein>
    <submittedName>
        <fullName evidence="2">Uncharacterized protein</fullName>
    </submittedName>
</protein>
<evidence type="ECO:0000313" key="2">
    <source>
        <dbReference type="EMBL" id="KAG5577694.1"/>
    </source>
</evidence>
<accession>A0A9J5WRY1</accession>